<dbReference type="STRING" id="37658.SAMN05661086_00255"/>
<sequence>MNNEIDNTVHKKCLDSIEKCGILGVSQVMAQIKNASVVIHGPRGCVFPAYEASIVDNLNFSYTEMCRRSTIFGGENDVAEKILDEYYENHPSTIAVVTTCGSQIIGDDIKGSINKLDLQIPVICIEGGSFTNSQIKGLNKTMYQIVKSICRKNSNPQQIINIFATVGKSYTWKEDARQLKALLHEFGVEARVLFLDAEIEEIKEYSDAILNVMLDQNYGKQCAEYMKEAFSIPYIQVPYPIGLKNSEKFVQKVIQACNMEVLDLEEKLMEKRTQARNKFLSSLGRVNTFRHFESIKRLTKAIAAYEDISFGLLELMIHELEDSVDYVVIKTTDLDKKEEIKQYIEDNYSVKEILVTNDRTEVITFLQTHEVQVLFGSDVEYYAVRNNQPVAYVNIEYPGTYEIHMKDESYTGFLGTLNFIENYYNKIVNAHKMI</sequence>
<dbReference type="PROSITE" id="PS00090">
    <property type="entry name" value="NITROGENASE_1_2"/>
    <property type="match status" value="1"/>
</dbReference>
<dbReference type="EMBL" id="FOYZ01000001">
    <property type="protein sequence ID" value="SFR57522.1"/>
    <property type="molecule type" value="Genomic_DNA"/>
</dbReference>
<accession>A0A1I6HST2</accession>
<dbReference type="CDD" id="cd00316">
    <property type="entry name" value="Oxidoreductase_nitrogenase"/>
    <property type="match status" value="1"/>
</dbReference>
<protein>
    <submittedName>
        <fullName evidence="3">Nitrogenase molybdenum-iron protein beta chain</fullName>
    </submittedName>
</protein>
<name>A0A1I6HST2_9FIRM</name>
<dbReference type="Pfam" id="PF00148">
    <property type="entry name" value="Oxidored_nitro"/>
    <property type="match status" value="1"/>
</dbReference>
<dbReference type="SUPFAM" id="SSF53807">
    <property type="entry name" value="Helical backbone' metal receptor"/>
    <property type="match status" value="1"/>
</dbReference>
<dbReference type="PANTHER" id="PTHR33712">
    <property type="entry name" value="LIGHT-INDEPENDENT PROTOCHLOROPHYLLIDE REDUCTASE SUBUNIT B"/>
    <property type="match status" value="1"/>
</dbReference>
<dbReference type="OrthoDB" id="9802175at2"/>
<dbReference type="RefSeq" id="WP_092558876.1">
    <property type="nucleotide sequence ID" value="NZ_FOYZ01000001.1"/>
</dbReference>
<dbReference type="Proteomes" id="UP000199659">
    <property type="component" value="Unassembled WGS sequence"/>
</dbReference>
<dbReference type="GO" id="GO:0016163">
    <property type="term" value="F:nitrogenase activity"/>
    <property type="evidence" value="ECO:0007669"/>
    <property type="project" value="InterPro"/>
</dbReference>
<organism evidence="3 4">
    <name type="scientific">Anaeromicropila populeti</name>
    <dbReference type="NCBI Taxonomy" id="37658"/>
    <lineage>
        <taxon>Bacteria</taxon>
        <taxon>Bacillati</taxon>
        <taxon>Bacillota</taxon>
        <taxon>Clostridia</taxon>
        <taxon>Lachnospirales</taxon>
        <taxon>Lachnospiraceae</taxon>
        <taxon>Anaeromicropila</taxon>
    </lineage>
</organism>
<evidence type="ECO:0000313" key="4">
    <source>
        <dbReference type="Proteomes" id="UP000199659"/>
    </source>
</evidence>
<evidence type="ECO:0000256" key="1">
    <source>
        <dbReference type="ARBA" id="ARBA00023231"/>
    </source>
</evidence>
<feature type="domain" description="Nitrogenase/oxidoreductase component 1" evidence="2">
    <location>
        <begin position="20"/>
        <end position="427"/>
    </location>
</feature>
<reference evidence="3 4" key="1">
    <citation type="submission" date="2016-10" db="EMBL/GenBank/DDBJ databases">
        <authorList>
            <person name="de Groot N.N."/>
        </authorList>
    </citation>
    <scope>NUCLEOTIDE SEQUENCE [LARGE SCALE GENOMIC DNA]</scope>
    <source>
        <strain evidence="3 4">743A</strain>
    </source>
</reference>
<dbReference type="InterPro" id="IPR000318">
    <property type="entry name" value="Nase_comp1_CS"/>
</dbReference>
<keyword evidence="1" id="KW-0535">Nitrogen fixation</keyword>
<proteinExistence type="predicted"/>
<evidence type="ECO:0000313" key="3">
    <source>
        <dbReference type="EMBL" id="SFR57522.1"/>
    </source>
</evidence>
<keyword evidence="4" id="KW-1185">Reference proteome</keyword>
<dbReference type="InterPro" id="IPR050152">
    <property type="entry name" value="ChlB/BchB/BchZ"/>
</dbReference>
<evidence type="ECO:0000259" key="2">
    <source>
        <dbReference type="Pfam" id="PF00148"/>
    </source>
</evidence>
<dbReference type="Gene3D" id="3.40.50.1980">
    <property type="entry name" value="Nitrogenase molybdenum iron protein domain"/>
    <property type="match status" value="3"/>
</dbReference>
<gene>
    <name evidence="3" type="ORF">SAMN05661086_00255</name>
</gene>
<dbReference type="PANTHER" id="PTHR33712:SF7">
    <property type="entry name" value="LIGHT-INDEPENDENT PROTOCHLOROPHYLLIDE REDUCTASE SUBUNIT B"/>
    <property type="match status" value="1"/>
</dbReference>
<dbReference type="InterPro" id="IPR000510">
    <property type="entry name" value="Nase/OxRdtase_comp1"/>
</dbReference>
<dbReference type="AlphaFoldDB" id="A0A1I6HST2"/>